<protein>
    <submittedName>
        <fullName evidence="1">Uncharacterized protein</fullName>
    </submittedName>
</protein>
<dbReference type="Proteomes" id="UP000054359">
    <property type="component" value="Unassembled WGS sequence"/>
</dbReference>
<sequence length="36" mass="4364">MFEGISISSRDKWQMHLWQSINGHCRWQLLFSTIRA</sequence>
<dbReference type="AlphaFoldDB" id="A0A087UJQ6"/>
<evidence type="ECO:0000313" key="1">
    <source>
        <dbReference type="EMBL" id="KFM77595.1"/>
    </source>
</evidence>
<evidence type="ECO:0000313" key="2">
    <source>
        <dbReference type="Proteomes" id="UP000054359"/>
    </source>
</evidence>
<keyword evidence="2" id="KW-1185">Reference proteome</keyword>
<organism evidence="1 2">
    <name type="scientific">Stegodyphus mimosarum</name>
    <name type="common">African social velvet spider</name>
    <dbReference type="NCBI Taxonomy" id="407821"/>
    <lineage>
        <taxon>Eukaryota</taxon>
        <taxon>Metazoa</taxon>
        <taxon>Ecdysozoa</taxon>
        <taxon>Arthropoda</taxon>
        <taxon>Chelicerata</taxon>
        <taxon>Arachnida</taxon>
        <taxon>Araneae</taxon>
        <taxon>Araneomorphae</taxon>
        <taxon>Entelegynae</taxon>
        <taxon>Eresoidea</taxon>
        <taxon>Eresidae</taxon>
        <taxon>Stegodyphus</taxon>
    </lineage>
</organism>
<reference evidence="1 2" key="1">
    <citation type="submission" date="2013-11" db="EMBL/GenBank/DDBJ databases">
        <title>Genome sequencing of Stegodyphus mimosarum.</title>
        <authorList>
            <person name="Bechsgaard J."/>
        </authorList>
    </citation>
    <scope>NUCLEOTIDE SEQUENCE [LARGE SCALE GENOMIC DNA]</scope>
</reference>
<proteinExistence type="predicted"/>
<dbReference type="EMBL" id="KK120135">
    <property type="protein sequence ID" value="KFM77595.1"/>
    <property type="molecule type" value="Genomic_DNA"/>
</dbReference>
<accession>A0A087UJQ6</accession>
<gene>
    <name evidence="1" type="ORF">X975_07895</name>
</gene>
<feature type="non-terminal residue" evidence="1">
    <location>
        <position position="36"/>
    </location>
</feature>
<name>A0A087UJQ6_STEMI</name>